<dbReference type="InterPro" id="IPR043968">
    <property type="entry name" value="SGNH"/>
</dbReference>
<name>A0ABT2HF77_9MICO</name>
<keyword evidence="5" id="KW-0012">Acyltransferase</keyword>
<keyword evidence="6" id="KW-1185">Reference proteome</keyword>
<dbReference type="Pfam" id="PF01757">
    <property type="entry name" value="Acyl_transf_3"/>
    <property type="match status" value="1"/>
</dbReference>
<feature type="transmembrane region" description="Helical" evidence="2">
    <location>
        <begin position="75"/>
        <end position="96"/>
    </location>
</feature>
<feature type="transmembrane region" description="Helical" evidence="2">
    <location>
        <begin position="12"/>
        <end position="29"/>
    </location>
</feature>
<evidence type="ECO:0000256" key="2">
    <source>
        <dbReference type="SAM" id="Phobius"/>
    </source>
</evidence>
<keyword evidence="2" id="KW-1133">Transmembrane helix</keyword>
<evidence type="ECO:0000313" key="6">
    <source>
        <dbReference type="Proteomes" id="UP001652264"/>
    </source>
</evidence>
<keyword evidence="2" id="KW-0472">Membrane</keyword>
<dbReference type="Pfam" id="PF19040">
    <property type="entry name" value="SGNH"/>
    <property type="match status" value="1"/>
</dbReference>
<dbReference type="InterPro" id="IPR002656">
    <property type="entry name" value="Acyl_transf_3_dom"/>
</dbReference>
<evidence type="ECO:0000259" key="4">
    <source>
        <dbReference type="Pfam" id="PF19040"/>
    </source>
</evidence>
<feature type="transmembrane region" description="Helical" evidence="2">
    <location>
        <begin position="140"/>
        <end position="161"/>
    </location>
</feature>
<feature type="region of interest" description="Disordered" evidence="1">
    <location>
        <begin position="399"/>
        <end position="447"/>
    </location>
</feature>
<sequence>MTTAPTTRRSDIEGLRAVAILAVVLDHLLGRPVGGYLGVDVFFVVSGFVITTNLLREHSGTGRIDLLGFARRRALRLLPAAAITIAVTVVIAVAVLPSGRAASVARDAVFAAIGAANWHFAADGTNYFARDAPPSPLQHFWSLAVEEQFYLAWPLLMVLVLGWSRRAAVALVLVLAVASALCAGMAEPVGGYFATQSRVWELASGSLLAFVPDPLGHHHRLRRVVRACSGAVLLAVLLAGDERLGAPMPIAVPAVLAAAGIILSGGQNRESPRLVSAPAQGLASISYPLYLWHWPVIVLLPAVLPGAPPHVLLPLSLLVPLALSIATTWGVERPVRSWATARSAPERDTPSRSRRPLRHRARGRLGQDRSRALLAGMVALSTIAILLCVKAVGADQSRVDSSVADGEVAATAERDPAADPDRTGAVADPDRDDTDLNPDGTAGPALDQRRAAAIRAGLGLRSWPSTTPSIDDVSADDYLTRQVSSPRWADVLRCSQQTGGRDRTSCTFGAPDGRLAVLVGDSTAAFTMPALRQLVEGEGSAWRILDLARFGCPFTAAEIHFDTDGDGCERHKQQVVTTIEELQPDLVLVMNAEGSRDESTPLVDGLRDLLDETRTDAAIAFLLPNPVGPDIRSCAVPGGRPAMCETRPSAQQRRLVARLDGVRLVDTTPVWCASSRCPAVIDDQLVRVDALHVTPEAAATAASAMGRALSAAGIELGRSTDDGS</sequence>
<feature type="compositionally biased region" description="Basic and acidic residues" evidence="1">
    <location>
        <begin position="412"/>
        <end position="422"/>
    </location>
</feature>
<dbReference type="SUPFAM" id="SSF52266">
    <property type="entry name" value="SGNH hydrolase"/>
    <property type="match status" value="1"/>
</dbReference>
<dbReference type="Proteomes" id="UP001652264">
    <property type="component" value="Unassembled WGS sequence"/>
</dbReference>
<gene>
    <name evidence="5" type="ORF">NYQ28_05025</name>
</gene>
<accession>A0ABT2HF77</accession>
<dbReference type="PANTHER" id="PTHR23028:SF53">
    <property type="entry name" value="ACYL_TRANSF_3 DOMAIN-CONTAINING PROTEIN"/>
    <property type="match status" value="1"/>
</dbReference>
<feature type="domain" description="Acyltransferase 3" evidence="3">
    <location>
        <begin position="11"/>
        <end position="329"/>
    </location>
</feature>
<organism evidence="5 6">
    <name type="scientific">Curtobacterium citreum</name>
    <dbReference type="NCBI Taxonomy" id="2036"/>
    <lineage>
        <taxon>Bacteria</taxon>
        <taxon>Bacillati</taxon>
        <taxon>Actinomycetota</taxon>
        <taxon>Actinomycetes</taxon>
        <taxon>Micrococcales</taxon>
        <taxon>Microbacteriaceae</taxon>
        <taxon>Curtobacterium</taxon>
    </lineage>
</organism>
<keyword evidence="2" id="KW-0812">Transmembrane</keyword>
<feature type="transmembrane region" description="Helical" evidence="2">
    <location>
        <begin position="311"/>
        <end position="331"/>
    </location>
</feature>
<feature type="compositionally biased region" description="Basic residues" evidence="1">
    <location>
        <begin position="352"/>
        <end position="363"/>
    </location>
</feature>
<dbReference type="GeneID" id="95323401"/>
<dbReference type="RefSeq" id="WP_141860669.1">
    <property type="nucleotide sequence ID" value="NZ_BMNV01000003.1"/>
</dbReference>
<reference evidence="5 6" key="1">
    <citation type="submission" date="2022-08" db="EMBL/GenBank/DDBJ databases">
        <title>Taxonomy of Curtobacterium flaccumfaciens.</title>
        <authorList>
            <person name="Osdaghi E."/>
            <person name="Taghavi S.M."/>
            <person name="Hamidizade M."/>
            <person name="Abachi H."/>
            <person name="Fazliarab A."/>
            <person name="Baeyen S."/>
            <person name="Portier P."/>
            <person name="Van Vaerenbergh J."/>
            <person name="Jacques M.-A."/>
        </authorList>
    </citation>
    <scope>NUCLEOTIDE SEQUENCE [LARGE SCALE GENOMIC DNA]</scope>
    <source>
        <strain evidence="5 6">LMG8786T</strain>
    </source>
</reference>
<dbReference type="GO" id="GO:0016746">
    <property type="term" value="F:acyltransferase activity"/>
    <property type="evidence" value="ECO:0007669"/>
    <property type="project" value="UniProtKB-KW"/>
</dbReference>
<feature type="transmembrane region" description="Helical" evidence="2">
    <location>
        <begin position="246"/>
        <end position="266"/>
    </location>
</feature>
<keyword evidence="5" id="KW-0808">Transferase</keyword>
<feature type="transmembrane region" description="Helical" evidence="2">
    <location>
        <begin position="168"/>
        <end position="186"/>
    </location>
</feature>
<feature type="transmembrane region" description="Helical" evidence="2">
    <location>
        <begin position="372"/>
        <end position="393"/>
    </location>
</feature>
<feature type="region of interest" description="Disordered" evidence="1">
    <location>
        <begin position="338"/>
        <end position="363"/>
    </location>
</feature>
<comment type="caution">
    <text evidence="5">The sequence shown here is derived from an EMBL/GenBank/DDBJ whole genome shotgun (WGS) entry which is preliminary data.</text>
</comment>
<evidence type="ECO:0000313" key="5">
    <source>
        <dbReference type="EMBL" id="MCS6521929.1"/>
    </source>
</evidence>
<feature type="transmembrane region" description="Helical" evidence="2">
    <location>
        <begin position="35"/>
        <end position="55"/>
    </location>
</feature>
<evidence type="ECO:0000256" key="1">
    <source>
        <dbReference type="SAM" id="MobiDB-lite"/>
    </source>
</evidence>
<feature type="domain" description="SGNH" evidence="4">
    <location>
        <begin position="493"/>
        <end position="704"/>
    </location>
</feature>
<proteinExistence type="predicted"/>
<dbReference type="EMBL" id="JANVAD010000002">
    <property type="protein sequence ID" value="MCS6521929.1"/>
    <property type="molecule type" value="Genomic_DNA"/>
</dbReference>
<dbReference type="InterPro" id="IPR050879">
    <property type="entry name" value="Acyltransferase_3"/>
</dbReference>
<protein>
    <submittedName>
        <fullName evidence="5">Acyltransferase</fullName>
    </submittedName>
</protein>
<dbReference type="PANTHER" id="PTHR23028">
    <property type="entry name" value="ACETYLTRANSFERASE"/>
    <property type="match status" value="1"/>
</dbReference>
<evidence type="ECO:0000259" key="3">
    <source>
        <dbReference type="Pfam" id="PF01757"/>
    </source>
</evidence>